<dbReference type="PANTHER" id="PTHR38441">
    <property type="entry name" value="INTEGRAL MEMBRANE PROTEIN-RELATED"/>
    <property type="match status" value="1"/>
</dbReference>
<dbReference type="RefSeq" id="WP_097061452.1">
    <property type="nucleotide sequence ID" value="NZ_BMLC01000005.1"/>
</dbReference>
<name>A0A2C8ZTM1_9MICO</name>
<gene>
    <name evidence="2" type="ORF">SAMN06296378_1886</name>
</gene>
<dbReference type="Pfam" id="PF04341">
    <property type="entry name" value="DUF485"/>
    <property type="match status" value="1"/>
</dbReference>
<dbReference type="Proteomes" id="UP000219440">
    <property type="component" value="Unassembled WGS sequence"/>
</dbReference>
<dbReference type="AlphaFoldDB" id="A0A2C8ZTM1"/>
<keyword evidence="1" id="KW-0812">Transmembrane</keyword>
<protein>
    <submittedName>
        <fullName evidence="2">Uncharacterized membrane protein, DUF485 family</fullName>
    </submittedName>
</protein>
<accession>A0A2C8ZTM1</accession>
<organism evidence="2 3">
    <name type="scientific">Salinibacterium xinjiangense</name>
    <dbReference type="NCBI Taxonomy" id="386302"/>
    <lineage>
        <taxon>Bacteria</taxon>
        <taxon>Bacillati</taxon>
        <taxon>Actinomycetota</taxon>
        <taxon>Actinomycetes</taxon>
        <taxon>Micrococcales</taxon>
        <taxon>Microbacteriaceae</taxon>
        <taxon>Salinibacterium</taxon>
    </lineage>
</organism>
<dbReference type="OrthoDB" id="3543412at2"/>
<keyword evidence="1" id="KW-0472">Membrane</keyword>
<reference evidence="2 3" key="1">
    <citation type="submission" date="2017-09" db="EMBL/GenBank/DDBJ databases">
        <authorList>
            <person name="Ehlers B."/>
            <person name="Leendertz F.H."/>
        </authorList>
    </citation>
    <scope>NUCLEOTIDE SEQUENCE [LARGE SCALE GENOMIC DNA]</scope>
    <source>
        <strain evidence="2 3">CGMCC 1.05381</strain>
    </source>
</reference>
<proteinExistence type="predicted"/>
<dbReference type="InterPro" id="IPR007436">
    <property type="entry name" value="DUF485"/>
</dbReference>
<feature type="transmembrane region" description="Helical" evidence="1">
    <location>
        <begin position="36"/>
        <end position="58"/>
    </location>
</feature>
<sequence>MGNEAPIAEDAAPVADFAALRESEKFRTLKRRHRSFVFPVVIACLLWYVAYVLLAAYAHDFMSTRVFGSVNIGLLLGLAQIATTFIVTTWYVSYANKHLDPIATEIRDSVEIPEALTDKAGR</sequence>
<keyword evidence="1" id="KW-1133">Transmembrane helix</keyword>
<keyword evidence="3" id="KW-1185">Reference proteome</keyword>
<dbReference type="PANTHER" id="PTHR38441:SF1">
    <property type="entry name" value="MEMBRANE PROTEIN"/>
    <property type="match status" value="1"/>
</dbReference>
<evidence type="ECO:0000313" key="2">
    <source>
        <dbReference type="EMBL" id="SOE69007.1"/>
    </source>
</evidence>
<evidence type="ECO:0000313" key="3">
    <source>
        <dbReference type="Proteomes" id="UP000219440"/>
    </source>
</evidence>
<evidence type="ECO:0000256" key="1">
    <source>
        <dbReference type="SAM" id="Phobius"/>
    </source>
</evidence>
<feature type="transmembrane region" description="Helical" evidence="1">
    <location>
        <begin position="70"/>
        <end position="92"/>
    </location>
</feature>
<dbReference type="EMBL" id="OCST01000004">
    <property type="protein sequence ID" value="SOE69007.1"/>
    <property type="molecule type" value="Genomic_DNA"/>
</dbReference>